<accession>X0P7T8</accession>
<dbReference type="EMBL" id="DF196810">
    <property type="protein sequence ID" value="GAD29123.1"/>
    <property type="molecule type" value="Genomic_DNA"/>
</dbReference>
<dbReference type="AlphaFoldDB" id="X0P7T8"/>
<evidence type="ECO:0000313" key="1">
    <source>
        <dbReference type="EMBL" id="GAD29123.1"/>
    </source>
</evidence>
<dbReference type="Pfam" id="PF02654">
    <property type="entry name" value="CobS"/>
    <property type="match status" value="1"/>
</dbReference>
<dbReference type="GO" id="GO:0008818">
    <property type="term" value="F:cobalamin 5'-phosphate synthase activity"/>
    <property type="evidence" value="ECO:0007669"/>
    <property type="project" value="InterPro"/>
</dbReference>
<reference evidence="2" key="1">
    <citation type="submission" date="2012-12" db="EMBL/GenBank/DDBJ databases">
        <title>Genome Sequence of Photobacterium leiognathi lrivu.4.1.</title>
        <authorList>
            <person name="Urbanczyk H."/>
            <person name="Ogura Y."/>
            <person name="Hayashi T."/>
            <person name="Dunlap P.V."/>
        </authorList>
    </citation>
    <scope>NUCLEOTIDE SEQUENCE [LARGE SCALE GENOMIC DNA]</scope>
    <source>
        <strain evidence="2">lrivu.4.1</strain>
    </source>
</reference>
<name>X0P7T8_PHOLE</name>
<dbReference type="GO" id="GO:0009236">
    <property type="term" value="P:cobalamin biosynthetic process"/>
    <property type="evidence" value="ECO:0007669"/>
    <property type="project" value="UniProtKB-UniPathway"/>
</dbReference>
<dbReference type="HOGENOM" id="CLU_3064570_0_0_6"/>
<dbReference type="UniPathway" id="UPA00148">
    <property type="reaction ID" value="UER00238"/>
</dbReference>
<proteinExistence type="predicted"/>
<dbReference type="GO" id="GO:0051073">
    <property type="term" value="F:adenosylcobinamide-GDP ribazoletransferase activity"/>
    <property type="evidence" value="ECO:0007669"/>
    <property type="project" value="InterPro"/>
</dbReference>
<dbReference type="InterPro" id="IPR003805">
    <property type="entry name" value="CobS"/>
</dbReference>
<dbReference type="RefSeq" id="WP_023931699.1">
    <property type="nucleotide sequence ID" value="NZ_DF196810.1"/>
</dbReference>
<organism evidence="1 2">
    <name type="scientific">Photobacterium leiognathi lrivu.4.1</name>
    <dbReference type="NCBI Taxonomy" id="1248232"/>
    <lineage>
        <taxon>Bacteria</taxon>
        <taxon>Pseudomonadati</taxon>
        <taxon>Pseudomonadota</taxon>
        <taxon>Gammaproteobacteria</taxon>
        <taxon>Vibrionales</taxon>
        <taxon>Vibrionaceae</taxon>
        <taxon>Photobacterium</taxon>
    </lineage>
</organism>
<gene>
    <name evidence="1" type="ORF">PLEI_0770</name>
</gene>
<protein>
    <submittedName>
        <fullName evidence="1">Cobalamin synthase domain protein</fullName>
    </submittedName>
</protein>
<sequence length="53" mass="5891">MLAIITLLVRQGCGYWFQPQLGGYTGDYLGVTQQLAEIAGYLTLLAIATHYHF</sequence>
<dbReference type="eggNOG" id="COG0368">
    <property type="taxonomic scope" value="Bacteria"/>
</dbReference>
<dbReference type="Proteomes" id="UP000030675">
    <property type="component" value="Unassembled WGS sequence"/>
</dbReference>
<evidence type="ECO:0000313" key="2">
    <source>
        <dbReference type="Proteomes" id="UP000030675"/>
    </source>
</evidence>